<accession>A0A2R5H0T7</accession>
<dbReference type="InterPro" id="IPR029058">
    <property type="entry name" value="AB_hydrolase_fold"/>
</dbReference>
<feature type="transmembrane region" description="Helical" evidence="1">
    <location>
        <begin position="163"/>
        <end position="183"/>
    </location>
</feature>
<sequence>MTTRYFDIRSSKCADSIPDVVYDSTQTEYRHSGIGSSTAKHCATRLAGKCADSKRDVVYDSTQTEYRHSGIGSNAAKHCATRLAGKCADSKPDVVYDSTQTEYRHSGIGSSTAKLCATRLAASTVVRRTWMAKPKGKTSAMTSVRAKAHHRLESLSWMRKQRLIYALMVFVSVCYGFAMYTMYENMESINAETTNLRVQSIGAEGGREVLGYCNVQTVWNASEDVGLSLVDFGVLAALAYEPQSDDTKDVLTAWFSDSSSRVTMWESSAYPEACGRPGATTRLFDVTPSSGGPPRTVLSIRGTVDFKDWFEDIALWGPVMIADIATQILPFGTSWGAVIPDFLRATRILNAGSYANELMDCVRELKSNATARNSRLYLTGHSLGGGLASLLGAREDVPNAVFSAPGSELSIGLLAEDKLDELRRNTINVIPDGDLVPQVDRSAFYAQKIECTDESLLRPIECHSIVRTVNTLAELCGASHRLLKESEVPP</sequence>
<keyword evidence="1" id="KW-0472">Membrane</keyword>
<keyword evidence="1" id="KW-1133">Transmembrane helix</keyword>
<dbReference type="EMBL" id="BEYU01000174">
    <property type="protein sequence ID" value="GBG33934.1"/>
    <property type="molecule type" value="Genomic_DNA"/>
</dbReference>
<dbReference type="OrthoDB" id="58570at2759"/>
<dbReference type="Pfam" id="PF01764">
    <property type="entry name" value="Lipase_3"/>
    <property type="match status" value="1"/>
</dbReference>
<dbReference type="Gene3D" id="3.40.50.1820">
    <property type="entry name" value="alpha/beta hydrolase"/>
    <property type="match status" value="1"/>
</dbReference>
<dbReference type="Proteomes" id="UP000241890">
    <property type="component" value="Unassembled WGS sequence"/>
</dbReference>
<reference evidence="3 4" key="1">
    <citation type="submission" date="2017-12" db="EMBL/GenBank/DDBJ databases">
        <title>Sequencing, de novo assembly and annotation of complete genome of a new Thraustochytrid species, strain FCC1311.</title>
        <authorList>
            <person name="Sedici K."/>
            <person name="Godart F."/>
            <person name="Aiese Cigliano R."/>
            <person name="Sanseverino W."/>
            <person name="Barakat M."/>
            <person name="Ortet P."/>
            <person name="Marechal E."/>
            <person name="Cagnac O."/>
            <person name="Amato A."/>
        </authorList>
    </citation>
    <scope>NUCLEOTIDE SEQUENCE [LARGE SCALE GENOMIC DNA]</scope>
</reference>
<evidence type="ECO:0000256" key="1">
    <source>
        <dbReference type="SAM" id="Phobius"/>
    </source>
</evidence>
<dbReference type="InterPro" id="IPR002921">
    <property type="entry name" value="Fungal_lipase-type"/>
</dbReference>
<evidence type="ECO:0000259" key="2">
    <source>
        <dbReference type="Pfam" id="PF01764"/>
    </source>
</evidence>
<dbReference type="PANTHER" id="PTHR45856:SF11">
    <property type="entry name" value="FUNGAL LIPASE-LIKE DOMAIN-CONTAINING PROTEIN"/>
    <property type="match status" value="1"/>
</dbReference>
<dbReference type="AlphaFoldDB" id="A0A2R5H0T7"/>
<proteinExistence type="predicted"/>
<dbReference type="SUPFAM" id="SSF53474">
    <property type="entry name" value="alpha/beta-Hydrolases"/>
    <property type="match status" value="1"/>
</dbReference>
<feature type="domain" description="Fungal lipase-type" evidence="2">
    <location>
        <begin position="297"/>
        <end position="393"/>
    </location>
</feature>
<organism evidence="3 4">
    <name type="scientific">Hondaea fermentalgiana</name>
    <dbReference type="NCBI Taxonomy" id="2315210"/>
    <lineage>
        <taxon>Eukaryota</taxon>
        <taxon>Sar</taxon>
        <taxon>Stramenopiles</taxon>
        <taxon>Bigyra</taxon>
        <taxon>Labyrinthulomycetes</taxon>
        <taxon>Thraustochytrida</taxon>
        <taxon>Thraustochytriidae</taxon>
        <taxon>Hondaea</taxon>
    </lineage>
</organism>
<keyword evidence="4" id="KW-1185">Reference proteome</keyword>
<dbReference type="InterPro" id="IPR051218">
    <property type="entry name" value="Sec_MonoDiacylglyc_Lipase"/>
</dbReference>
<dbReference type="PANTHER" id="PTHR45856">
    <property type="entry name" value="ALPHA/BETA-HYDROLASES SUPERFAMILY PROTEIN"/>
    <property type="match status" value="1"/>
</dbReference>
<protein>
    <recommendedName>
        <fullName evidence="2">Fungal lipase-type domain-containing protein</fullName>
    </recommendedName>
</protein>
<name>A0A2R5H0T7_9STRA</name>
<comment type="caution">
    <text evidence="3">The sequence shown here is derived from an EMBL/GenBank/DDBJ whole genome shotgun (WGS) entry which is preliminary data.</text>
</comment>
<evidence type="ECO:0000313" key="3">
    <source>
        <dbReference type="EMBL" id="GBG33934.1"/>
    </source>
</evidence>
<dbReference type="InParanoid" id="A0A2R5H0T7"/>
<dbReference type="GO" id="GO:0006629">
    <property type="term" value="P:lipid metabolic process"/>
    <property type="evidence" value="ECO:0007669"/>
    <property type="project" value="InterPro"/>
</dbReference>
<gene>
    <name evidence="3" type="ORF">FCC1311_101572</name>
</gene>
<evidence type="ECO:0000313" key="4">
    <source>
        <dbReference type="Proteomes" id="UP000241890"/>
    </source>
</evidence>
<keyword evidence="1" id="KW-0812">Transmembrane</keyword>